<dbReference type="SUPFAM" id="SSF109604">
    <property type="entry name" value="HD-domain/PDEase-like"/>
    <property type="match status" value="1"/>
</dbReference>
<dbReference type="Gene3D" id="1.10.3210.10">
    <property type="entry name" value="Hypothetical protein af1432"/>
    <property type="match status" value="1"/>
</dbReference>
<dbReference type="PANTHER" id="PTHR46246">
    <property type="entry name" value="GUANOSINE-3',5'-BIS(DIPHOSPHATE) 3'-PYROPHOSPHOHYDROLASE MESH1"/>
    <property type="match status" value="1"/>
</dbReference>
<keyword evidence="2" id="KW-1185">Reference proteome</keyword>
<organism evidence="1 2">
    <name type="scientific">Nonomuraea glycinis</name>
    <dbReference type="NCBI Taxonomy" id="2047744"/>
    <lineage>
        <taxon>Bacteria</taxon>
        <taxon>Bacillati</taxon>
        <taxon>Actinomycetota</taxon>
        <taxon>Actinomycetes</taxon>
        <taxon>Streptosporangiales</taxon>
        <taxon>Streptosporangiaceae</taxon>
        <taxon>Nonomuraea</taxon>
    </lineage>
</organism>
<dbReference type="Pfam" id="PF13328">
    <property type="entry name" value="HD_4"/>
    <property type="match status" value="1"/>
</dbReference>
<sequence length="204" mass="23068">MHDRNSILAVLNTNAWPAGHHDRGLITADLSLTVYGGLTRDQGTLYIEHPLSVVVILRDELHVMRPDMLILGLLHDALEVSPSSEPEIAARLGRFFAEKLRALTPDHRLEGRPKRATDEDAWRAKMQRLSSDGLLIRFADRIHNLRDLSRSPDTSRRQRYIASLVDFYLPLAEAAQTESAELKAAYELLMGEYDRYRSSGMAHA</sequence>
<proteinExistence type="predicted"/>
<dbReference type="AlphaFoldDB" id="A0A918AC62"/>
<reference evidence="1" key="2">
    <citation type="submission" date="2020-09" db="EMBL/GenBank/DDBJ databases">
        <authorList>
            <person name="Sun Q."/>
            <person name="Zhou Y."/>
        </authorList>
    </citation>
    <scope>NUCLEOTIDE SEQUENCE</scope>
    <source>
        <strain evidence="1">CGMCC 4.7430</strain>
    </source>
</reference>
<dbReference type="EMBL" id="BMNK01000015">
    <property type="protein sequence ID" value="GGP14181.1"/>
    <property type="molecule type" value="Genomic_DNA"/>
</dbReference>
<accession>A0A918AC62</accession>
<reference evidence="1" key="1">
    <citation type="journal article" date="2014" name="Int. J. Syst. Evol. Microbiol.">
        <title>Complete genome sequence of Corynebacterium casei LMG S-19264T (=DSM 44701T), isolated from a smear-ripened cheese.</title>
        <authorList>
            <consortium name="US DOE Joint Genome Institute (JGI-PGF)"/>
            <person name="Walter F."/>
            <person name="Albersmeier A."/>
            <person name="Kalinowski J."/>
            <person name="Ruckert C."/>
        </authorList>
    </citation>
    <scope>NUCLEOTIDE SEQUENCE</scope>
    <source>
        <strain evidence="1">CGMCC 4.7430</strain>
    </source>
</reference>
<dbReference type="Proteomes" id="UP000660745">
    <property type="component" value="Unassembled WGS sequence"/>
</dbReference>
<evidence type="ECO:0000313" key="1">
    <source>
        <dbReference type="EMBL" id="GGP14181.1"/>
    </source>
</evidence>
<evidence type="ECO:0000313" key="2">
    <source>
        <dbReference type="Proteomes" id="UP000660745"/>
    </source>
</evidence>
<dbReference type="GO" id="GO:0008893">
    <property type="term" value="F:guanosine-3',5'-bis(diphosphate) 3'-diphosphatase activity"/>
    <property type="evidence" value="ECO:0007669"/>
    <property type="project" value="TreeGrafter"/>
</dbReference>
<dbReference type="RefSeq" id="WP_189142936.1">
    <property type="nucleotide sequence ID" value="NZ_BMNK01000015.1"/>
</dbReference>
<gene>
    <name evidence="1" type="ORF">GCM10012278_68950</name>
</gene>
<name>A0A918AC62_9ACTN</name>
<dbReference type="PANTHER" id="PTHR46246:SF1">
    <property type="entry name" value="GUANOSINE-3',5'-BIS(DIPHOSPHATE) 3'-PYROPHOSPHOHYDROLASE MESH1"/>
    <property type="match status" value="1"/>
</dbReference>
<dbReference type="InterPro" id="IPR052194">
    <property type="entry name" value="MESH1"/>
</dbReference>
<evidence type="ECO:0008006" key="3">
    <source>
        <dbReference type="Google" id="ProtNLM"/>
    </source>
</evidence>
<comment type="caution">
    <text evidence="1">The sequence shown here is derived from an EMBL/GenBank/DDBJ whole genome shotgun (WGS) entry which is preliminary data.</text>
</comment>
<protein>
    <recommendedName>
        <fullName evidence="3">HD domain-containing protein</fullName>
    </recommendedName>
</protein>